<dbReference type="InterPro" id="IPR050553">
    <property type="entry name" value="Thioredoxin_ResA/DsbE_sf"/>
</dbReference>
<dbReference type="CDD" id="cd03012">
    <property type="entry name" value="TlpA_like_DipZ_like"/>
    <property type="match status" value="1"/>
</dbReference>
<dbReference type="RefSeq" id="WP_221761665.1">
    <property type="nucleotide sequence ID" value="NZ_RSDW01000001.1"/>
</dbReference>
<reference evidence="2 3" key="1">
    <citation type="submission" date="2018-12" db="EMBL/GenBank/DDBJ databases">
        <title>Sequencing of bacterial isolates from soil warming experiment in Harvard Forest, Massachusetts, USA.</title>
        <authorList>
            <person name="Deangelis K."/>
        </authorList>
    </citation>
    <scope>NUCLEOTIDE SEQUENCE [LARGE SCALE GENOMIC DNA]</scope>
    <source>
        <strain evidence="2 3">EB153</strain>
    </source>
</reference>
<accession>A0A428MNX3</accession>
<dbReference type="InterPro" id="IPR036249">
    <property type="entry name" value="Thioredoxin-like_sf"/>
</dbReference>
<dbReference type="GO" id="GO:0016209">
    <property type="term" value="F:antioxidant activity"/>
    <property type="evidence" value="ECO:0007669"/>
    <property type="project" value="InterPro"/>
</dbReference>
<dbReference type="Gene3D" id="3.40.30.10">
    <property type="entry name" value="Glutaredoxin"/>
    <property type="match status" value="1"/>
</dbReference>
<name>A0A428MNX3_9BACT</name>
<dbReference type="SUPFAM" id="SSF52833">
    <property type="entry name" value="Thioredoxin-like"/>
    <property type="match status" value="1"/>
</dbReference>
<evidence type="ECO:0000313" key="3">
    <source>
        <dbReference type="Proteomes" id="UP000269669"/>
    </source>
</evidence>
<keyword evidence="3" id="KW-1185">Reference proteome</keyword>
<sequence length="345" mass="38537">MSGSINQDRRWFLTTAAMTLAAAQFGIVSRTIADSARTVRLSNEGSFPSLGGATGWLNSLPLTPAALRGKVVLVNFWTYTCVNWRRTLPYVRAWSQKYKDHGLVVIGVHTPEFSFEHNVDNIRWALKNMGIEYPVAVDSDYAIWRAFGNEYWPANYFIDAKGHIRHHQFGEGEYLQGEAAIQQLLTEAGFDGFTCEPVPANAYGAEVGADLGNLRSPETYVGYQQTQNFTSPHGAAWNKPHTYSFPARFDLNSWALAGNWTVGKEAVTLNQDDGQIAYRFHARDLNLVMGTAVQGKSVRFQVLLDGHPPVDSHGADIDDQGNGIVVEQRLYQLIRQKRTDRRSPV</sequence>
<protein>
    <submittedName>
        <fullName evidence="2">Thiol-disulfide isomerase/thioredoxin</fullName>
    </submittedName>
</protein>
<dbReference type="GO" id="GO:0016491">
    <property type="term" value="F:oxidoreductase activity"/>
    <property type="evidence" value="ECO:0007669"/>
    <property type="project" value="InterPro"/>
</dbReference>
<organism evidence="2 3">
    <name type="scientific">Edaphobacter aggregans</name>
    <dbReference type="NCBI Taxonomy" id="570835"/>
    <lineage>
        <taxon>Bacteria</taxon>
        <taxon>Pseudomonadati</taxon>
        <taxon>Acidobacteriota</taxon>
        <taxon>Terriglobia</taxon>
        <taxon>Terriglobales</taxon>
        <taxon>Acidobacteriaceae</taxon>
        <taxon>Edaphobacter</taxon>
    </lineage>
</organism>
<feature type="domain" description="Thioredoxin" evidence="1">
    <location>
        <begin position="36"/>
        <end position="186"/>
    </location>
</feature>
<dbReference type="InterPro" id="IPR013766">
    <property type="entry name" value="Thioredoxin_domain"/>
</dbReference>
<evidence type="ECO:0000259" key="1">
    <source>
        <dbReference type="PROSITE" id="PS51352"/>
    </source>
</evidence>
<dbReference type="Proteomes" id="UP000269669">
    <property type="component" value="Unassembled WGS sequence"/>
</dbReference>
<dbReference type="Gene3D" id="2.60.120.260">
    <property type="entry name" value="Galactose-binding domain-like"/>
    <property type="match status" value="1"/>
</dbReference>
<proteinExistence type="predicted"/>
<comment type="caution">
    <text evidence="2">The sequence shown here is derived from an EMBL/GenBank/DDBJ whole genome shotgun (WGS) entry which is preliminary data.</text>
</comment>
<dbReference type="InterPro" id="IPR041017">
    <property type="entry name" value="Thioredoxin_10"/>
</dbReference>
<dbReference type="GO" id="GO:0016853">
    <property type="term" value="F:isomerase activity"/>
    <property type="evidence" value="ECO:0007669"/>
    <property type="project" value="UniProtKB-KW"/>
</dbReference>
<dbReference type="PANTHER" id="PTHR42852">
    <property type="entry name" value="THIOL:DISULFIDE INTERCHANGE PROTEIN DSBE"/>
    <property type="match status" value="1"/>
</dbReference>
<dbReference type="EMBL" id="RSDW01000001">
    <property type="protein sequence ID" value="RSL18443.1"/>
    <property type="molecule type" value="Genomic_DNA"/>
</dbReference>
<dbReference type="AlphaFoldDB" id="A0A428MNX3"/>
<dbReference type="PANTHER" id="PTHR42852:SF13">
    <property type="entry name" value="PROTEIN DIPZ"/>
    <property type="match status" value="1"/>
</dbReference>
<dbReference type="InterPro" id="IPR000866">
    <property type="entry name" value="AhpC/TSA"/>
</dbReference>
<dbReference type="Pfam" id="PF17991">
    <property type="entry name" value="Thioredoxin_10"/>
    <property type="match status" value="1"/>
</dbReference>
<keyword evidence="2" id="KW-0413">Isomerase</keyword>
<gene>
    <name evidence="2" type="ORF">EDE15_4014</name>
</gene>
<dbReference type="PROSITE" id="PS51352">
    <property type="entry name" value="THIOREDOXIN_2"/>
    <property type="match status" value="1"/>
</dbReference>
<evidence type="ECO:0000313" key="2">
    <source>
        <dbReference type="EMBL" id="RSL18443.1"/>
    </source>
</evidence>
<dbReference type="Pfam" id="PF00578">
    <property type="entry name" value="AhpC-TSA"/>
    <property type="match status" value="1"/>
</dbReference>